<dbReference type="Pfam" id="PF00249">
    <property type="entry name" value="Myb_DNA-binding"/>
    <property type="match status" value="1"/>
</dbReference>
<dbReference type="InterPro" id="IPR017884">
    <property type="entry name" value="SANT_dom"/>
</dbReference>
<sequence length="737" mass="86924">MVNGNVMEKKSEKDHESFQNNTLYNRENRTAENRNERLFSKRHRSLSHQSYQLEKHNQRFSSCPNTIPREPRYSYAPLYQHGKRKSISSSFSHSYCPEKYPYLSLHQTHNHLDLDCFSEQVRNNIHDSNKYEKNMNENEYKKEFSGHQSYLNNNTSVHKYYDQPFNSYIPMKSSKMNRVVKETMHCKGISREEDWDKKESFYGKNTTKKLSHSECKKDDNYDLKTISINSPVIETDGSAFSKISAAERKNMIENPNNVHAISFDSNNSLNKSSEGKKDMFSEHKFKDVSFQDKAKSPLFSPPVFSNDIENYNRYNSNNHKFFSETQEFATMHVENKENINELIQERFQFMDLKKADFNNVSLHVSDKINDHIISKDFLTQDDKGLIQDVYNKIQKIDKAILTCKNHLYEIENRKLQTINLNNEDKKETIFSMTKFPGSLSISDFLYVETNLCSKIYSENKEKAKQNCIKFSYIKIYNDSLKEYPFFKENELKHERLRPLLFLYISQKNKKMLERNKILQLQYEKYQNSWESQVEKLDNIKKTKKQENERSGFFDAHLDNLSLRSFRRGQGLNYGDFVRSDADFEDIIAKLGVEDDRVSRAAVIPPMISNLSETIKYQYDDRNGIVEDPISSFHYPTWIDVWTVEEHELFKQLFIKYPQKNFGLIASNIPNKTISQCVLHYYRTKKQENYKSLVISRNSDKAKRKGRGRSSRKMEKVKASSLLADLQPSVINDDMDDD</sequence>
<feature type="region of interest" description="Disordered" evidence="1">
    <location>
        <begin position="1"/>
        <end position="46"/>
    </location>
</feature>
<feature type="domain" description="HTH myb-type" evidence="3">
    <location>
        <begin position="641"/>
        <end position="688"/>
    </location>
</feature>
<dbReference type="Gene3D" id="1.10.10.60">
    <property type="entry name" value="Homeodomain-like"/>
    <property type="match status" value="1"/>
</dbReference>
<evidence type="ECO:0000259" key="2">
    <source>
        <dbReference type="PROSITE" id="PS51293"/>
    </source>
</evidence>
<dbReference type="PROSITE" id="PS51293">
    <property type="entry name" value="SANT"/>
    <property type="match status" value="1"/>
</dbReference>
<gene>
    <name evidence="4" type="ORF">T551_01840</name>
</gene>
<dbReference type="eggNOG" id="KOG1878">
    <property type="taxonomic scope" value="Eukaryota"/>
</dbReference>
<dbReference type="GeneID" id="28940358"/>
<feature type="compositionally biased region" description="Basic and acidic residues" evidence="1">
    <location>
        <begin position="26"/>
        <end position="39"/>
    </location>
</feature>
<keyword evidence="5" id="KW-1185">Reference proteome</keyword>
<dbReference type="PROSITE" id="PS51294">
    <property type="entry name" value="HTH_MYB"/>
    <property type="match status" value="1"/>
</dbReference>
<reference evidence="5" key="1">
    <citation type="journal article" date="2016" name="Nat. Commun.">
        <title>Genome analysis of three Pneumocystis species reveals adaptation mechanisms to life exclusively in mammalian hosts.</title>
        <authorList>
            <person name="Ma L."/>
            <person name="Chen Z."/>
            <person name="Huang D.W."/>
            <person name="Kutty G."/>
            <person name="Ishihara M."/>
            <person name="Wang H."/>
            <person name="Abouelleil A."/>
            <person name="Bishop L."/>
            <person name="Davey E."/>
            <person name="Deng R."/>
            <person name="Deng X."/>
            <person name="Fan L."/>
            <person name="Fantoni G."/>
            <person name="Fitzgerald M."/>
            <person name="Gogineni E."/>
            <person name="Goldberg J.M."/>
            <person name="Handley G."/>
            <person name="Hu X."/>
            <person name="Huber C."/>
            <person name="Jiao X."/>
            <person name="Jones K."/>
            <person name="Levin J.Z."/>
            <person name="Liu Y."/>
            <person name="Macdonald P."/>
            <person name="Melnikov A."/>
            <person name="Raley C."/>
            <person name="Sassi M."/>
            <person name="Sherman B.T."/>
            <person name="Song X."/>
            <person name="Sykes S."/>
            <person name="Tran B."/>
            <person name="Walsh L."/>
            <person name="Xia Y."/>
            <person name="Yang J."/>
            <person name="Young S."/>
            <person name="Zeng Q."/>
            <person name="Zheng X."/>
            <person name="Stephens R."/>
            <person name="Nusbaum C."/>
            <person name="Birren B.W."/>
            <person name="Azadi P."/>
            <person name="Lempicki R.A."/>
            <person name="Cuomo C.A."/>
            <person name="Kovacs J.A."/>
        </authorList>
    </citation>
    <scope>NUCLEOTIDE SEQUENCE [LARGE SCALE GENOMIC DNA]</scope>
    <source>
        <strain evidence="5">RU7</strain>
    </source>
</reference>
<evidence type="ECO:0000313" key="4">
    <source>
        <dbReference type="EMBL" id="KTW30557.1"/>
    </source>
</evidence>
<evidence type="ECO:0000313" key="5">
    <source>
        <dbReference type="Proteomes" id="UP000053447"/>
    </source>
</evidence>
<dbReference type="GO" id="GO:0000785">
    <property type="term" value="C:chromatin"/>
    <property type="evidence" value="ECO:0007669"/>
    <property type="project" value="TreeGrafter"/>
</dbReference>
<dbReference type="SMART" id="SM00717">
    <property type="entry name" value="SANT"/>
    <property type="match status" value="1"/>
</dbReference>
<dbReference type="Proteomes" id="UP000053447">
    <property type="component" value="Unassembled WGS sequence"/>
</dbReference>
<name>A0A0W4ZQA5_PNEJ7</name>
<dbReference type="InterPro" id="IPR001005">
    <property type="entry name" value="SANT/Myb"/>
</dbReference>
<protein>
    <submittedName>
        <fullName evidence="4">Uncharacterized protein</fullName>
    </submittedName>
</protein>
<dbReference type="EMBL" id="LFWA01000007">
    <property type="protein sequence ID" value="KTW30557.1"/>
    <property type="molecule type" value="Genomic_DNA"/>
</dbReference>
<evidence type="ECO:0000259" key="3">
    <source>
        <dbReference type="PROSITE" id="PS51294"/>
    </source>
</evidence>
<dbReference type="GO" id="GO:0032991">
    <property type="term" value="C:protein-containing complex"/>
    <property type="evidence" value="ECO:0007669"/>
    <property type="project" value="UniProtKB-ARBA"/>
</dbReference>
<feature type="compositionally biased region" description="Basic residues" evidence="1">
    <location>
        <begin position="701"/>
        <end position="710"/>
    </location>
</feature>
<dbReference type="AlphaFoldDB" id="A0A0W4ZQA5"/>
<dbReference type="PANTHER" id="PTHR13992">
    <property type="entry name" value="NUCLEAR RECEPTOR CO-REPRESSOR RELATED NCOR"/>
    <property type="match status" value="1"/>
</dbReference>
<dbReference type="InterPro" id="IPR051571">
    <property type="entry name" value="N-CoR_corepressor"/>
</dbReference>
<dbReference type="GO" id="GO:0005654">
    <property type="term" value="C:nucleoplasm"/>
    <property type="evidence" value="ECO:0007669"/>
    <property type="project" value="UniProtKB-ARBA"/>
</dbReference>
<feature type="compositionally biased region" description="Basic and acidic residues" evidence="1">
    <location>
        <begin position="7"/>
        <end position="17"/>
    </location>
</feature>
<dbReference type="SUPFAM" id="SSF46689">
    <property type="entry name" value="Homeodomain-like"/>
    <property type="match status" value="1"/>
</dbReference>
<dbReference type="CDD" id="cd00167">
    <property type="entry name" value="SANT"/>
    <property type="match status" value="1"/>
</dbReference>
<accession>A0A0W4ZQA5</accession>
<feature type="domain" description="SANT" evidence="2">
    <location>
        <begin position="639"/>
        <end position="688"/>
    </location>
</feature>
<feature type="region of interest" description="Disordered" evidence="1">
    <location>
        <begin position="696"/>
        <end position="737"/>
    </location>
</feature>
<dbReference type="InterPro" id="IPR009057">
    <property type="entry name" value="Homeodomain-like_sf"/>
</dbReference>
<dbReference type="RefSeq" id="XP_018229848.1">
    <property type="nucleotide sequence ID" value="XM_018374103.1"/>
</dbReference>
<dbReference type="InterPro" id="IPR017930">
    <property type="entry name" value="Myb_dom"/>
</dbReference>
<dbReference type="STRING" id="1408657.A0A0W4ZQA5"/>
<comment type="caution">
    <text evidence="4">The sequence shown here is derived from an EMBL/GenBank/DDBJ whole genome shotgun (WGS) entry which is preliminary data.</text>
</comment>
<organism evidence="4 5">
    <name type="scientific">Pneumocystis jirovecii (strain RU7)</name>
    <name type="common">Human pneumocystis pneumonia agent</name>
    <dbReference type="NCBI Taxonomy" id="1408657"/>
    <lineage>
        <taxon>Eukaryota</taxon>
        <taxon>Fungi</taxon>
        <taxon>Dikarya</taxon>
        <taxon>Ascomycota</taxon>
        <taxon>Taphrinomycotina</taxon>
        <taxon>Pneumocystomycetes</taxon>
        <taxon>Pneumocystaceae</taxon>
        <taxon>Pneumocystis</taxon>
    </lineage>
</organism>
<dbReference type="OrthoDB" id="10258692at2759"/>
<dbReference type="VEuPathDB" id="FungiDB:T551_01840"/>
<evidence type="ECO:0000256" key="1">
    <source>
        <dbReference type="SAM" id="MobiDB-lite"/>
    </source>
</evidence>
<proteinExistence type="predicted"/>
<dbReference type="GO" id="GO:0006357">
    <property type="term" value="P:regulation of transcription by RNA polymerase II"/>
    <property type="evidence" value="ECO:0007669"/>
    <property type="project" value="TreeGrafter"/>
</dbReference>
<dbReference type="PANTHER" id="PTHR13992:SF39">
    <property type="entry name" value="SMRTER, ISOFORM G"/>
    <property type="match status" value="1"/>
</dbReference>